<dbReference type="InterPro" id="IPR007792">
    <property type="entry name" value="T4SS_VirB3/TrbD/AvhB"/>
</dbReference>
<accession>A0A1T4QR04</accession>
<gene>
    <name evidence="6" type="ORF">SAMN02745174_02418</name>
</gene>
<evidence type="ECO:0000256" key="1">
    <source>
        <dbReference type="ARBA" id="ARBA00004370"/>
    </source>
</evidence>
<evidence type="ECO:0000313" key="6">
    <source>
        <dbReference type="EMBL" id="SKA06203.1"/>
    </source>
</evidence>
<evidence type="ECO:0000256" key="3">
    <source>
        <dbReference type="ARBA" id="ARBA00022989"/>
    </source>
</evidence>
<dbReference type="RefSeq" id="WP_078694842.1">
    <property type="nucleotide sequence ID" value="NZ_FUWX01000029.1"/>
</dbReference>
<evidence type="ECO:0000256" key="4">
    <source>
        <dbReference type="ARBA" id="ARBA00023136"/>
    </source>
</evidence>
<sequence length="87" mass="10267">MKKTENLKVPTCHTLLKPDTIMGISREIFILNAAIGLCFVVIFESVMMLFFSFILHNIIYFFTKKDPLILTIFLKKYIKEKDYYHEG</sequence>
<keyword evidence="4 5" id="KW-0472">Membrane</keyword>
<evidence type="ECO:0000256" key="2">
    <source>
        <dbReference type="ARBA" id="ARBA00022692"/>
    </source>
</evidence>
<feature type="transmembrane region" description="Helical" evidence="5">
    <location>
        <begin position="28"/>
        <end position="55"/>
    </location>
</feature>
<dbReference type="GO" id="GO:0016020">
    <property type="term" value="C:membrane"/>
    <property type="evidence" value="ECO:0007669"/>
    <property type="project" value="UniProtKB-SubCell"/>
</dbReference>
<name>A0A1T4QR04_9FUSO</name>
<protein>
    <submittedName>
        <fullName evidence="6">Type IV secretion system protein VirB3</fullName>
    </submittedName>
</protein>
<dbReference type="EMBL" id="FUWX01000029">
    <property type="protein sequence ID" value="SKA06203.1"/>
    <property type="molecule type" value="Genomic_DNA"/>
</dbReference>
<keyword evidence="7" id="KW-1185">Reference proteome</keyword>
<reference evidence="6 7" key="1">
    <citation type="submission" date="2017-02" db="EMBL/GenBank/DDBJ databases">
        <authorList>
            <person name="Peterson S.W."/>
        </authorList>
    </citation>
    <scope>NUCLEOTIDE SEQUENCE [LARGE SCALE GENOMIC DNA]</scope>
    <source>
        <strain evidence="6 7">ATCC 700028</strain>
    </source>
</reference>
<evidence type="ECO:0000256" key="5">
    <source>
        <dbReference type="SAM" id="Phobius"/>
    </source>
</evidence>
<dbReference type="STRING" id="180163.SAMN02745174_02418"/>
<dbReference type="OrthoDB" id="88948at2"/>
<evidence type="ECO:0000313" key="7">
    <source>
        <dbReference type="Proteomes" id="UP000191153"/>
    </source>
</evidence>
<organism evidence="6 7">
    <name type="scientific">Cetobacterium ceti</name>
    <dbReference type="NCBI Taxonomy" id="180163"/>
    <lineage>
        <taxon>Bacteria</taxon>
        <taxon>Fusobacteriati</taxon>
        <taxon>Fusobacteriota</taxon>
        <taxon>Fusobacteriia</taxon>
        <taxon>Fusobacteriales</taxon>
        <taxon>Fusobacteriaceae</taxon>
        <taxon>Cetobacterium</taxon>
    </lineage>
</organism>
<keyword evidence="2 5" id="KW-0812">Transmembrane</keyword>
<proteinExistence type="predicted"/>
<dbReference type="Proteomes" id="UP000191153">
    <property type="component" value="Unassembled WGS sequence"/>
</dbReference>
<dbReference type="Pfam" id="PF05101">
    <property type="entry name" value="VirB3"/>
    <property type="match status" value="1"/>
</dbReference>
<dbReference type="AlphaFoldDB" id="A0A1T4QR04"/>
<comment type="subcellular location">
    <subcellularLocation>
        <location evidence="1">Membrane</location>
    </subcellularLocation>
</comment>
<keyword evidence="3 5" id="KW-1133">Transmembrane helix</keyword>